<proteinExistence type="predicted"/>
<organism evidence="1 2">
    <name type="scientific">Populus trichocarpa</name>
    <name type="common">Western balsam poplar</name>
    <name type="synonym">Populus balsamifera subsp. trichocarpa</name>
    <dbReference type="NCBI Taxonomy" id="3694"/>
    <lineage>
        <taxon>Eukaryota</taxon>
        <taxon>Viridiplantae</taxon>
        <taxon>Streptophyta</taxon>
        <taxon>Embryophyta</taxon>
        <taxon>Tracheophyta</taxon>
        <taxon>Spermatophyta</taxon>
        <taxon>Magnoliopsida</taxon>
        <taxon>eudicotyledons</taxon>
        <taxon>Gunneridae</taxon>
        <taxon>Pentapetalae</taxon>
        <taxon>rosids</taxon>
        <taxon>fabids</taxon>
        <taxon>Malpighiales</taxon>
        <taxon>Salicaceae</taxon>
        <taxon>Saliceae</taxon>
        <taxon>Populus</taxon>
    </lineage>
</organism>
<evidence type="ECO:0000313" key="2">
    <source>
        <dbReference type="Proteomes" id="UP000006729"/>
    </source>
</evidence>
<dbReference type="EMBL" id="CM009301">
    <property type="protein sequence ID" value="KAI9384644.1"/>
    <property type="molecule type" value="Genomic_DNA"/>
</dbReference>
<dbReference type="Proteomes" id="UP000006729">
    <property type="component" value="Chromosome 12"/>
</dbReference>
<evidence type="ECO:0000313" key="1">
    <source>
        <dbReference type="EMBL" id="KAI9384644.1"/>
    </source>
</evidence>
<protein>
    <submittedName>
        <fullName evidence="1">Uncharacterized protein</fullName>
    </submittedName>
</protein>
<gene>
    <name evidence="1" type="ORF">POPTR_012G090500v4</name>
</gene>
<accession>A0ACC0S5R1</accession>
<keyword evidence="2" id="KW-1185">Reference proteome</keyword>
<comment type="caution">
    <text evidence="1">The sequence shown here is derived from an EMBL/GenBank/DDBJ whole genome shotgun (WGS) entry which is preliminary data.</text>
</comment>
<reference evidence="1 2" key="1">
    <citation type="journal article" date="2006" name="Science">
        <title>The genome of black cottonwood, Populus trichocarpa (Torr. &amp; Gray).</title>
        <authorList>
            <person name="Tuskan G.A."/>
            <person name="Difazio S."/>
            <person name="Jansson S."/>
            <person name="Bohlmann J."/>
            <person name="Grigoriev I."/>
            <person name="Hellsten U."/>
            <person name="Putnam N."/>
            <person name="Ralph S."/>
            <person name="Rombauts S."/>
            <person name="Salamov A."/>
            <person name="Schein J."/>
            <person name="Sterck L."/>
            <person name="Aerts A."/>
            <person name="Bhalerao R.R."/>
            <person name="Bhalerao R.P."/>
            <person name="Blaudez D."/>
            <person name="Boerjan W."/>
            <person name="Brun A."/>
            <person name="Brunner A."/>
            <person name="Busov V."/>
            <person name="Campbell M."/>
            <person name="Carlson J."/>
            <person name="Chalot M."/>
            <person name="Chapman J."/>
            <person name="Chen G.L."/>
            <person name="Cooper D."/>
            <person name="Coutinho P.M."/>
            <person name="Couturier J."/>
            <person name="Covert S."/>
            <person name="Cronk Q."/>
            <person name="Cunningham R."/>
            <person name="Davis J."/>
            <person name="Degroeve S."/>
            <person name="Dejardin A."/>
            <person name="Depamphilis C."/>
            <person name="Detter J."/>
            <person name="Dirks B."/>
            <person name="Dubchak I."/>
            <person name="Duplessis S."/>
            <person name="Ehlting J."/>
            <person name="Ellis B."/>
            <person name="Gendler K."/>
            <person name="Goodstein D."/>
            <person name="Gribskov M."/>
            <person name="Grimwood J."/>
            <person name="Groover A."/>
            <person name="Gunter L."/>
            <person name="Hamberger B."/>
            <person name="Heinze B."/>
            <person name="Helariutta Y."/>
            <person name="Henrissat B."/>
            <person name="Holligan D."/>
            <person name="Holt R."/>
            <person name="Huang W."/>
            <person name="Islam-Faridi N."/>
            <person name="Jones S."/>
            <person name="Jones-Rhoades M."/>
            <person name="Jorgensen R."/>
            <person name="Joshi C."/>
            <person name="Kangasjarvi J."/>
            <person name="Karlsson J."/>
            <person name="Kelleher C."/>
            <person name="Kirkpatrick R."/>
            <person name="Kirst M."/>
            <person name="Kohler A."/>
            <person name="Kalluri U."/>
            <person name="Larimer F."/>
            <person name="Leebens-Mack J."/>
            <person name="Leple J.C."/>
            <person name="Locascio P."/>
            <person name="Lou Y."/>
            <person name="Lucas S."/>
            <person name="Martin F."/>
            <person name="Montanini B."/>
            <person name="Napoli C."/>
            <person name="Nelson D.R."/>
            <person name="Nelson C."/>
            <person name="Nieminen K."/>
            <person name="Nilsson O."/>
            <person name="Pereda V."/>
            <person name="Peter G."/>
            <person name="Philippe R."/>
            <person name="Pilate G."/>
            <person name="Poliakov A."/>
            <person name="Razumovskaya J."/>
            <person name="Richardson P."/>
            <person name="Rinaldi C."/>
            <person name="Ritland K."/>
            <person name="Rouze P."/>
            <person name="Ryaboy D."/>
            <person name="Schmutz J."/>
            <person name="Schrader J."/>
            <person name="Segerman B."/>
            <person name="Shin H."/>
            <person name="Siddiqui A."/>
            <person name="Sterky F."/>
            <person name="Terry A."/>
            <person name="Tsai C.J."/>
            <person name="Uberbacher E."/>
            <person name="Unneberg P."/>
            <person name="Vahala J."/>
            <person name="Wall K."/>
            <person name="Wessler S."/>
            <person name="Yang G."/>
            <person name="Yin T."/>
            <person name="Douglas C."/>
            <person name="Marra M."/>
            <person name="Sandberg G."/>
            <person name="Van de Peer Y."/>
            <person name="Rokhsar D."/>
        </authorList>
    </citation>
    <scope>NUCLEOTIDE SEQUENCE [LARGE SCALE GENOMIC DNA]</scope>
    <source>
        <strain evidence="2">cv. Nisqually</strain>
    </source>
</reference>
<sequence length="629" mass="69088">MAVLHHKHHLSIFVLLSVLLLADARLNLDHSDLKAFSTIQKDLGISSQRSSSSTPCNTPGVFCERRLSPNSTFVLKITRLVFKSQRLAGFLSPAIGRLSELKELSLTNNQLVDQVPAQIVKCKKLEILELANNQFSGEIPSELSSLVRLRVLDLSSNEFSGNLSFLKHFPNLESLSLANNLFTGKVPKSIRSFRNLQFFDFSGNSFLEGPVPVIGKGESSRPQYPKRYILKENTTSTGSKNKSSGLAPAPAPSSSAPAPSAPHKHKNSKRKLAGWLLGFLAGSVAGSLSGFVFSLLFKIVLAAVKGGGRDVGPAIFSPLIKKAEDLAFLEKDEGLANLEIIGRGGCGEVFKAELPGSNGKMIAVKKIIQPPKDAAELSEEDSKVLNKKMRQIQSEINTVGHIRHRNLLPLLAHVSRPDCHYLVYEFMKNGSLQDVLNQVTEGKRELDWLARHKIAVGVASGLEYLHLSHSPQIIHRDLKPANVLLDDDMEARIADFGLAKAMPDAKTHITTSNVAGTVGYIAPEYHQTLKFTEKCDIYSFGVVLGVLVMGKLPSDAFFQSTRELSLVKWMRNIMISENPSQAIDPKLIGHGLEEQMLLVLKIACFCTIDDPKQRPSSKDVRCMLSQIKH</sequence>
<name>A0ACC0S5R1_POPTR</name>